<protein>
    <recommendedName>
        <fullName evidence="3">Protein AAR2 homolog</fullName>
    </recommendedName>
    <alternativeName>
        <fullName evidence="7">AAR2 splicing factor homolog</fullName>
    </alternativeName>
</protein>
<dbReference type="InterPro" id="IPR038516">
    <property type="entry name" value="AAR2_N_sf"/>
</dbReference>
<proteinExistence type="inferred from homology"/>
<evidence type="ECO:0000256" key="1">
    <source>
        <dbReference type="ARBA" id="ARBA00003708"/>
    </source>
</evidence>
<dbReference type="GO" id="GO:0000244">
    <property type="term" value="P:spliceosomal tri-snRNP complex assembly"/>
    <property type="evidence" value="ECO:0007669"/>
    <property type="project" value="TreeGrafter"/>
</dbReference>
<evidence type="ECO:0000313" key="12">
    <source>
        <dbReference type="Proteomes" id="UP000678393"/>
    </source>
</evidence>
<reference evidence="11" key="1">
    <citation type="submission" date="2021-04" db="EMBL/GenBank/DDBJ databases">
        <authorList>
            <consortium name="Molecular Ecology Group"/>
        </authorList>
    </citation>
    <scope>NUCLEOTIDE SEQUENCE</scope>
</reference>
<keyword evidence="4" id="KW-0507">mRNA processing</keyword>
<feature type="domain" description="AAR2 N-terminal" evidence="10">
    <location>
        <begin position="27"/>
        <end position="158"/>
    </location>
</feature>
<keyword evidence="5" id="KW-0747">Spliceosome</keyword>
<dbReference type="GO" id="GO:0005681">
    <property type="term" value="C:spliceosomal complex"/>
    <property type="evidence" value="ECO:0007669"/>
    <property type="project" value="UniProtKB-KW"/>
</dbReference>
<feature type="domain" description="AAR2 C-terminal" evidence="9">
    <location>
        <begin position="215"/>
        <end position="370"/>
    </location>
</feature>
<dbReference type="PANTHER" id="PTHR12689:SF4">
    <property type="entry name" value="PROTEIN AAR2 HOMOLOG"/>
    <property type="match status" value="1"/>
</dbReference>
<evidence type="ECO:0000256" key="4">
    <source>
        <dbReference type="ARBA" id="ARBA00022664"/>
    </source>
</evidence>
<evidence type="ECO:0000256" key="3">
    <source>
        <dbReference type="ARBA" id="ARBA00016372"/>
    </source>
</evidence>
<keyword evidence="6" id="KW-0508">mRNA splicing</keyword>
<name>A0A8S4A7H5_9EUPU</name>
<dbReference type="FunFam" id="2.60.34.20:FF:000001">
    <property type="entry name" value="protein AAR2 homolog"/>
    <property type="match status" value="1"/>
</dbReference>
<dbReference type="AlphaFoldDB" id="A0A8S4A7H5"/>
<evidence type="ECO:0000259" key="10">
    <source>
        <dbReference type="Pfam" id="PF20981"/>
    </source>
</evidence>
<dbReference type="Pfam" id="PF05282">
    <property type="entry name" value="AAR2"/>
    <property type="match status" value="1"/>
</dbReference>
<dbReference type="InterPro" id="IPR033648">
    <property type="entry name" value="AAR2_C"/>
</dbReference>
<sequence>MDSTASDTLATQTPAMDPQTAQILFEQGAMFIIMDFPEGAEFGIDYNSWIVGPNFKGVKMIPPGIHFISFSSKDKDDQLGPRTGFFCNFTPKEIVVRRWDVKMEAVSDQPVSGEELERFENNREELDRFLGPYPYDKYKQWVSLTNHISKDVLSLLQPDGGIIYSVAQFESEASTTQSRRAAALEEEVMDTDSASKAKKPKLPKLKTVAGTKIKYTSIPKKKYPDGATPAEISKYSLDSSYTLDLLLNERFGKDINILLGEIQYAFVCFLIGQNYDSFEQWKKLVHLLCTSGDAITQYPEAYSSFISILHFQIREIPSDFFVDIVTSSNFLTATLHELFQNLLGDHVDPKLRKKGLSFQKHLTDKFKWDFMSEPDEFAPVVVDC</sequence>
<evidence type="ECO:0000259" key="9">
    <source>
        <dbReference type="Pfam" id="PF05282"/>
    </source>
</evidence>
<gene>
    <name evidence="11" type="ORF">CUNI_LOCUS20514</name>
</gene>
<dbReference type="CDD" id="cd13778">
    <property type="entry name" value="Aar2_C"/>
    <property type="match status" value="1"/>
</dbReference>
<dbReference type="EMBL" id="CAJHNH020007778">
    <property type="protein sequence ID" value="CAG5134956.1"/>
    <property type="molecule type" value="Genomic_DNA"/>
</dbReference>
<dbReference type="InterPro" id="IPR038514">
    <property type="entry name" value="AAR2_C_sf"/>
</dbReference>
<dbReference type="Gene3D" id="2.60.34.20">
    <property type="match status" value="1"/>
</dbReference>
<comment type="subunit">
    <text evidence="8">Interacts with PRPF8 (via RNase H homology domain). Component of a U5 snRNP complex that contains PRPF8.</text>
</comment>
<organism evidence="11 12">
    <name type="scientific">Candidula unifasciata</name>
    <dbReference type="NCBI Taxonomy" id="100452"/>
    <lineage>
        <taxon>Eukaryota</taxon>
        <taxon>Metazoa</taxon>
        <taxon>Spiralia</taxon>
        <taxon>Lophotrochozoa</taxon>
        <taxon>Mollusca</taxon>
        <taxon>Gastropoda</taxon>
        <taxon>Heterobranchia</taxon>
        <taxon>Euthyneura</taxon>
        <taxon>Panpulmonata</taxon>
        <taxon>Eupulmonata</taxon>
        <taxon>Stylommatophora</taxon>
        <taxon>Helicina</taxon>
        <taxon>Helicoidea</taxon>
        <taxon>Geomitridae</taxon>
        <taxon>Candidula</taxon>
    </lineage>
</organism>
<accession>A0A8S4A7H5</accession>
<dbReference type="InterPro" id="IPR007946">
    <property type="entry name" value="AAR2"/>
</dbReference>
<evidence type="ECO:0000256" key="8">
    <source>
        <dbReference type="ARBA" id="ARBA00047009"/>
    </source>
</evidence>
<evidence type="ECO:0000313" key="11">
    <source>
        <dbReference type="EMBL" id="CAG5134956.1"/>
    </source>
</evidence>
<dbReference type="Proteomes" id="UP000678393">
    <property type="component" value="Unassembled WGS sequence"/>
</dbReference>
<comment type="function">
    <text evidence="1">Component of the U5 snRNP complex that is required for spliceosome assembly and for pre-mRNA splicing.</text>
</comment>
<dbReference type="OrthoDB" id="201752at2759"/>
<dbReference type="InterPro" id="IPR033647">
    <property type="entry name" value="Aar2_N"/>
</dbReference>
<evidence type="ECO:0000256" key="2">
    <source>
        <dbReference type="ARBA" id="ARBA00006281"/>
    </source>
</evidence>
<evidence type="ECO:0000256" key="7">
    <source>
        <dbReference type="ARBA" id="ARBA00030625"/>
    </source>
</evidence>
<evidence type="ECO:0000256" key="5">
    <source>
        <dbReference type="ARBA" id="ARBA00022728"/>
    </source>
</evidence>
<dbReference type="PANTHER" id="PTHR12689">
    <property type="entry name" value="A1 CISTRON SPLICING FACTOR AAR2-RELATED"/>
    <property type="match status" value="1"/>
</dbReference>
<dbReference type="Gene3D" id="1.25.40.550">
    <property type="entry name" value="Aar2, C-terminal domain-like"/>
    <property type="match status" value="1"/>
</dbReference>
<comment type="similarity">
    <text evidence="2">Belongs to the AAR2 family.</text>
</comment>
<dbReference type="Pfam" id="PF20981">
    <property type="entry name" value="AAR2_1st"/>
    <property type="match status" value="1"/>
</dbReference>
<evidence type="ECO:0000256" key="6">
    <source>
        <dbReference type="ARBA" id="ARBA00023187"/>
    </source>
</evidence>
<keyword evidence="12" id="KW-1185">Reference proteome</keyword>
<comment type="caution">
    <text evidence="11">The sequence shown here is derived from an EMBL/GenBank/DDBJ whole genome shotgun (WGS) entry which is preliminary data.</text>
</comment>
<dbReference type="FunFam" id="1.25.40.550:FF:000001">
    <property type="entry name" value="AAR2 splicing factor homolog"/>
    <property type="match status" value="1"/>
</dbReference>
<dbReference type="CDD" id="cd13777">
    <property type="entry name" value="Aar2_N"/>
    <property type="match status" value="1"/>
</dbReference>